<sequence length="129" mass="14521">MQIHLETTLPAAPERVYELLTNGAKFGEVTGQPGKGGGSAGAYFSLFNDWLEGRQIELVPNERIVQAWRFMNWEPGVYSIVRFTLTPNGDGTKLVVDQEGVPEAFHEHVKTNWKPFYFEPFAKHLEGLA</sequence>
<gene>
    <name evidence="3" type="ORF">O9H85_00040</name>
</gene>
<protein>
    <submittedName>
        <fullName evidence="3">SRPBCC domain-containing protein</fullName>
    </submittedName>
</protein>
<evidence type="ECO:0000259" key="2">
    <source>
        <dbReference type="Pfam" id="PF08327"/>
    </source>
</evidence>
<name>A0ABT4Q1U1_9BACL</name>
<dbReference type="InterPro" id="IPR023393">
    <property type="entry name" value="START-like_dom_sf"/>
</dbReference>
<accession>A0ABT4Q1U1</accession>
<proteinExistence type="inferred from homology"/>
<dbReference type="InterPro" id="IPR013538">
    <property type="entry name" value="ASHA1/2-like_C"/>
</dbReference>
<dbReference type="SUPFAM" id="SSF55961">
    <property type="entry name" value="Bet v1-like"/>
    <property type="match status" value="1"/>
</dbReference>
<evidence type="ECO:0000313" key="3">
    <source>
        <dbReference type="EMBL" id="MCZ8510855.1"/>
    </source>
</evidence>
<evidence type="ECO:0000313" key="4">
    <source>
        <dbReference type="Proteomes" id="UP001527882"/>
    </source>
</evidence>
<dbReference type="EMBL" id="JAQAGZ010000001">
    <property type="protein sequence ID" value="MCZ8510855.1"/>
    <property type="molecule type" value="Genomic_DNA"/>
</dbReference>
<reference evidence="3 4" key="1">
    <citation type="submission" date="2022-12" db="EMBL/GenBank/DDBJ databases">
        <title>Draft genome sequence of Paenibacillus sp. dW9.</title>
        <authorList>
            <person name="Choi E.-W."/>
            <person name="Kim D.-U."/>
        </authorList>
    </citation>
    <scope>NUCLEOTIDE SEQUENCE [LARGE SCALE GENOMIC DNA]</scope>
    <source>
        <strain evidence="4">dW9</strain>
    </source>
</reference>
<feature type="domain" description="Activator of Hsp90 ATPase homologue 1/2-like C-terminal" evidence="2">
    <location>
        <begin position="11"/>
        <end position="126"/>
    </location>
</feature>
<evidence type="ECO:0000256" key="1">
    <source>
        <dbReference type="ARBA" id="ARBA00006817"/>
    </source>
</evidence>
<dbReference type="Pfam" id="PF08327">
    <property type="entry name" value="AHSA1"/>
    <property type="match status" value="1"/>
</dbReference>
<dbReference type="RefSeq" id="WP_269879231.1">
    <property type="nucleotide sequence ID" value="NZ_JAQAGZ010000001.1"/>
</dbReference>
<organism evidence="3 4">
    <name type="scientific">Paenibacillus gyeongsangnamensis</name>
    <dbReference type="NCBI Taxonomy" id="3388067"/>
    <lineage>
        <taxon>Bacteria</taxon>
        <taxon>Bacillati</taxon>
        <taxon>Bacillota</taxon>
        <taxon>Bacilli</taxon>
        <taxon>Bacillales</taxon>
        <taxon>Paenibacillaceae</taxon>
        <taxon>Paenibacillus</taxon>
    </lineage>
</organism>
<keyword evidence="4" id="KW-1185">Reference proteome</keyword>
<comment type="similarity">
    <text evidence="1">Belongs to the AHA1 family.</text>
</comment>
<dbReference type="Proteomes" id="UP001527882">
    <property type="component" value="Unassembled WGS sequence"/>
</dbReference>
<dbReference type="Gene3D" id="3.30.530.20">
    <property type="match status" value="1"/>
</dbReference>
<comment type="caution">
    <text evidence="3">The sequence shown here is derived from an EMBL/GenBank/DDBJ whole genome shotgun (WGS) entry which is preliminary data.</text>
</comment>